<keyword evidence="2" id="KW-1185">Reference proteome</keyword>
<evidence type="ECO:0000313" key="2">
    <source>
        <dbReference type="Proteomes" id="UP000008820"/>
    </source>
</evidence>
<dbReference type="EnsemblMetazoa" id="AAEL020285-RA">
    <property type="protein sequence ID" value="AAEL020285-PA"/>
    <property type="gene ID" value="AAEL020285"/>
</dbReference>
<name>A0A6I8TLW9_AEDAE</name>
<accession>A0A6I8TLW9</accession>
<organism evidence="1 2">
    <name type="scientific">Aedes aegypti</name>
    <name type="common">Yellowfever mosquito</name>
    <name type="synonym">Culex aegypti</name>
    <dbReference type="NCBI Taxonomy" id="7159"/>
    <lineage>
        <taxon>Eukaryota</taxon>
        <taxon>Metazoa</taxon>
        <taxon>Ecdysozoa</taxon>
        <taxon>Arthropoda</taxon>
        <taxon>Hexapoda</taxon>
        <taxon>Insecta</taxon>
        <taxon>Pterygota</taxon>
        <taxon>Neoptera</taxon>
        <taxon>Endopterygota</taxon>
        <taxon>Diptera</taxon>
        <taxon>Nematocera</taxon>
        <taxon>Culicoidea</taxon>
        <taxon>Culicidae</taxon>
        <taxon>Culicinae</taxon>
        <taxon>Aedini</taxon>
        <taxon>Aedes</taxon>
        <taxon>Stegomyia</taxon>
    </lineage>
</organism>
<gene>
    <name evidence="1" type="primary">110674032</name>
</gene>
<dbReference type="InParanoid" id="A0A6I8TLW9"/>
<reference evidence="1 2" key="1">
    <citation type="submission" date="2017-06" db="EMBL/GenBank/DDBJ databases">
        <title>Aedes aegypti genome working group (AGWG) sequencing and assembly.</title>
        <authorList>
            <consortium name="Aedes aegypti Genome Working Group (AGWG)"/>
            <person name="Matthews B.J."/>
        </authorList>
    </citation>
    <scope>NUCLEOTIDE SEQUENCE [LARGE SCALE GENOMIC DNA]</scope>
    <source>
        <strain evidence="1 2">LVP_AGWG</strain>
    </source>
</reference>
<proteinExistence type="predicted"/>
<sequence>MRVLAGFVLLAVAFQATLGYTLPRERRQLSSSSVMAIEGDADGRAGIPGLSEIQAAIDVAQFLINIGQQVLPAILQSLASPPMGGGGTRMDEMQLIQTVRQRMMASGRDS</sequence>
<protein>
    <submittedName>
        <fullName evidence="1">Uncharacterized protein</fullName>
    </submittedName>
</protein>
<evidence type="ECO:0000313" key="1">
    <source>
        <dbReference type="EnsemblMetazoa" id="AAEL020285-PA"/>
    </source>
</evidence>
<reference evidence="1" key="2">
    <citation type="submission" date="2020-05" db="UniProtKB">
        <authorList>
            <consortium name="EnsemblMetazoa"/>
        </authorList>
    </citation>
    <scope>IDENTIFICATION</scope>
    <source>
        <strain evidence="1">LVP_AGWG</strain>
    </source>
</reference>
<dbReference type="Proteomes" id="UP000008820">
    <property type="component" value="Chromosome 1"/>
</dbReference>
<dbReference type="OrthoDB" id="7960203at2759"/>
<dbReference type="AlphaFoldDB" id="A0A6I8TLW9"/>